<feature type="transmembrane region" description="Helical" evidence="13">
    <location>
        <begin position="64"/>
        <end position="89"/>
    </location>
</feature>
<keyword evidence="8 13" id="KW-1133">Transmembrane helix</keyword>
<dbReference type="Pfam" id="PF01127">
    <property type="entry name" value="Sdh_cyt"/>
    <property type="match status" value="1"/>
</dbReference>
<comment type="subunit">
    <text evidence="11">Part of an enzyme complex containing four subunits: a flavoprotein, an iron-sulfur protein, plus two membrane-anchoring proteins, SdhC and SdhD. The complex can form homotrimers.</text>
</comment>
<dbReference type="Gene3D" id="1.20.1300.10">
    <property type="entry name" value="Fumarate reductase/succinate dehydrogenase, transmembrane subunit"/>
    <property type="match status" value="1"/>
</dbReference>
<sequence>MAQAESRNQTPRPLSPHLQIYRWTWTMAMSIFHRVTGVALYLGALVLAWFFLSMASGPEAYAGSAWFFGSWFGYLVLFGFTWALMHHMLGGLRHFVWDFGKGFEPEQRFLLAKLTLAGSVGLTLLIWIVILIAR</sequence>
<dbReference type="PANTHER" id="PTHR10978:SF5">
    <property type="entry name" value="SUCCINATE DEHYDROGENASE CYTOCHROME B560 SUBUNIT, MITOCHONDRIAL"/>
    <property type="match status" value="1"/>
</dbReference>
<keyword evidence="7 12" id="KW-0479">Metal-binding</keyword>
<evidence type="ECO:0000256" key="2">
    <source>
        <dbReference type="ARBA" id="ARBA00004141"/>
    </source>
</evidence>
<keyword evidence="9 12" id="KW-0408">Iron</keyword>
<dbReference type="InterPro" id="IPR018495">
    <property type="entry name" value="Succ_DH_cyt_bsu_CS"/>
</dbReference>
<dbReference type="InterPro" id="IPR034804">
    <property type="entry name" value="SQR/QFR_C/D"/>
</dbReference>
<evidence type="ECO:0000313" key="16">
    <source>
        <dbReference type="Proteomes" id="UP000050497"/>
    </source>
</evidence>
<dbReference type="GO" id="GO:0006099">
    <property type="term" value="P:tricarboxylic acid cycle"/>
    <property type="evidence" value="ECO:0007669"/>
    <property type="project" value="InterPro"/>
</dbReference>
<dbReference type="GO" id="GO:0016020">
    <property type="term" value="C:membrane"/>
    <property type="evidence" value="ECO:0007669"/>
    <property type="project" value="UniProtKB-SubCell"/>
</dbReference>
<evidence type="ECO:0000256" key="3">
    <source>
        <dbReference type="ARBA" id="ARBA00007244"/>
    </source>
</evidence>
<evidence type="ECO:0000256" key="9">
    <source>
        <dbReference type="ARBA" id="ARBA00023004"/>
    </source>
</evidence>
<evidence type="ECO:0000313" key="17">
    <source>
        <dbReference type="Proteomes" id="UP000182800"/>
    </source>
</evidence>
<keyword evidence="5 12" id="KW-0349">Heme</keyword>
<evidence type="ECO:0000256" key="4">
    <source>
        <dbReference type="ARBA" id="ARBA00020076"/>
    </source>
</evidence>
<keyword evidence="6 13" id="KW-0812">Transmembrane</keyword>
<comment type="function">
    <text evidence="1">Membrane-anchoring subunit of succinate dehydrogenase (SDH).</text>
</comment>
<reference evidence="14 16" key="1">
    <citation type="submission" date="2015-09" db="EMBL/GenBank/DDBJ databases">
        <title>Identification and resolution of microdiversity through metagenomic sequencing of parallel consortia.</title>
        <authorList>
            <person name="Nelson W.C."/>
            <person name="Romine M.F."/>
            <person name="Lindemann S.R."/>
        </authorList>
    </citation>
    <scope>NUCLEOTIDE SEQUENCE [LARGE SCALE GENOMIC DNA]</scope>
    <source>
        <strain evidence="14">HL-109</strain>
    </source>
</reference>
<evidence type="ECO:0000313" key="15">
    <source>
        <dbReference type="EMBL" id="SCC80454.1"/>
    </source>
</evidence>
<feature type="transmembrane region" description="Helical" evidence="13">
    <location>
        <begin position="109"/>
        <end position="133"/>
    </location>
</feature>
<feature type="binding site" description="axial binding residue" evidence="12">
    <location>
        <position position="87"/>
    </location>
    <ligand>
        <name>heme</name>
        <dbReference type="ChEBI" id="CHEBI:30413"/>
        <note>ligand shared with second transmembrane subunit</note>
    </ligand>
    <ligandPart>
        <name>Fe</name>
        <dbReference type="ChEBI" id="CHEBI:18248"/>
    </ligandPart>
</feature>
<comment type="caution">
    <text evidence="14">The sequence shown here is derived from an EMBL/GenBank/DDBJ whole genome shotgun (WGS) entry which is preliminary data.</text>
</comment>
<reference evidence="15 17" key="2">
    <citation type="submission" date="2016-08" db="EMBL/GenBank/DDBJ databases">
        <authorList>
            <person name="Varghese N."/>
            <person name="Submissions Spin"/>
        </authorList>
    </citation>
    <scope>NUCLEOTIDE SEQUENCE [LARGE SCALE GENOMIC DNA]</scope>
    <source>
        <strain evidence="15 17">HL-109</strain>
    </source>
</reference>
<accession>A0A0P7Y5T7</accession>
<evidence type="ECO:0000256" key="6">
    <source>
        <dbReference type="ARBA" id="ARBA00022692"/>
    </source>
</evidence>
<dbReference type="STRING" id="1653334.GA0071312_1503"/>
<evidence type="ECO:0000313" key="14">
    <source>
        <dbReference type="EMBL" id="KPQ09598.1"/>
    </source>
</evidence>
<dbReference type="PROSITE" id="PS01000">
    <property type="entry name" value="SDH_CYT_1"/>
    <property type="match status" value="1"/>
</dbReference>
<evidence type="ECO:0000256" key="5">
    <source>
        <dbReference type="ARBA" id="ARBA00022617"/>
    </source>
</evidence>
<dbReference type="GO" id="GO:0046872">
    <property type="term" value="F:metal ion binding"/>
    <property type="evidence" value="ECO:0007669"/>
    <property type="project" value="UniProtKB-KW"/>
</dbReference>
<dbReference type="SUPFAM" id="SSF81343">
    <property type="entry name" value="Fumarate reductase respiratory complex transmembrane subunits"/>
    <property type="match status" value="1"/>
</dbReference>
<keyword evidence="10 13" id="KW-0472">Membrane</keyword>
<gene>
    <name evidence="14" type="primary">sdhC</name>
    <name evidence="15" type="ORF">GA0071312_1503</name>
    <name evidence="14" type="ORF">HLUCCO17_14290</name>
</gene>
<evidence type="ECO:0000256" key="13">
    <source>
        <dbReference type="SAM" id="Phobius"/>
    </source>
</evidence>
<evidence type="ECO:0000256" key="12">
    <source>
        <dbReference type="PIRSR" id="PIRSR000178-1"/>
    </source>
</evidence>
<evidence type="ECO:0000256" key="8">
    <source>
        <dbReference type="ARBA" id="ARBA00022989"/>
    </source>
</evidence>
<comment type="similarity">
    <text evidence="3">Belongs to the cytochrome b560 family.</text>
</comment>
<dbReference type="PATRIC" id="fig|1653334.4.peg.564"/>
<comment type="subcellular location">
    <subcellularLocation>
        <location evidence="2">Membrane</location>
        <topology evidence="2">Multi-pass membrane protein</topology>
    </subcellularLocation>
</comment>
<dbReference type="NCBIfam" id="TIGR02970">
    <property type="entry name" value="succ_dehyd_cytB"/>
    <property type="match status" value="1"/>
</dbReference>
<evidence type="ECO:0000256" key="1">
    <source>
        <dbReference type="ARBA" id="ARBA00004050"/>
    </source>
</evidence>
<dbReference type="PIRSF" id="PIRSF000178">
    <property type="entry name" value="SDH_cyt_b560"/>
    <property type="match status" value="1"/>
</dbReference>
<comment type="cofactor">
    <cofactor evidence="12">
        <name>heme</name>
        <dbReference type="ChEBI" id="CHEBI:30413"/>
    </cofactor>
    <text evidence="12">The heme is bound between the two transmembrane subunits.</text>
</comment>
<evidence type="ECO:0000256" key="10">
    <source>
        <dbReference type="ARBA" id="ARBA00023136"/>
    </source>
</evidence>
<feature type="transmembrane region" description="Helical" evidence="13">
    <location>
        <begin position="31"/>
        <end position="52"/>
    </location>
</feature>
<evidence type="ECO:0000256" key="7">
    <source>
        <dbReference type="ARBA" id="ARBA00022723"/>
    </source>
</evidence>
<dbReference type="InterPro" id="IPR014314">
    <property type="entry name" value="Succ_DH_cytb556"/>
</dbReference>
<dbReference type="PANTHER" id="PTHR10978">
    <property type="entry name" value="SUCCINATE DEHYDROGENASE CYTOCHROME B560 SUBUNIT"/>
    <property type="match status" value="1"/>
</dbReference>
<organism evidence="14 16">
    <name type="scientific">Saliniramus fredricksonii</name>
    <dbReference type="NCBI Taxonomy" id="1653334"/>
    <lineage>
        <taxon>Bacteria</taxon>
        <taxon>Pseudomonadati</taxon>
        <taxon>Pseudomonadota</taxon>
        <taxon>Alphaproteobacteria</taxon>
        <taxon>Hyphomicrobiales</taxon>
        <taxon>Salinarimonadaceae</taxon>
        <taxon>Saliniramus</taxon>
    </lineage>
</organism>
<dbReference type="PROSITE" id="PS01001">
    <property type="entry name" value="SDH_CYT_2"/>
    <property type="match status" value="1"/>
</dbReference>
<dbReference type="InterPro" id="IPR000701">
    <property type="entry name" value="SuccDH_FuR_B_TM-su"/>
</dbReference>
<dbReference type="EMBL" id="LJSX01000025">
    <property type="protein sequence ID" value="KPQ09598.1"/>
    <property type="molecule type" value="Genomic_DNA"/>
</dbReference>
<dbReference type="GO" id="GO:0009055">
    <property type="term" value="F:electron transfer activity"/>
    <property type="evidence" value="ECO:0007669"/>
    <property type="project" value="InterPro"/>
</dbReference>
<dbReference type="CDD" id="cd03499">
    <property type="entry name" value="SQR_TypeC_SdhC"/>
    <property type="match status" value="1"/>
</dbReference>
<evidence type="ECO:0000256" key="11">
    <source>
        <dbReference type="ARBA" id="ARBA00025912"/>
    </source>
</evidence>
<name>A0A0P7Y5T7_9HYPH</name>
<proteinExistence type="inferred from homology"/>
<protein>
    <recommendedName>
        <fullName evidence="4">Succinate dehydrogenase cytochrome b556 subunit</fullName>
    </recommendedName>
</protein>
<dbReference type="Proteomes" id="UP000050497">
    <property type="component" value="Unassembled WGS sequence"/>
</dbReference>
<dbReference type="OrthoDB" id="9799441at2"/>
<dbReference type="RefSeq" id="WP_074444451.1">
    <property type="nucleotide sequence ID" value="NZ_FMBM01000002.1"/>
</dbReference>
<dbReference type="EMBL" id="FMBM01000002">
    <property type="protein sequence ID" value="SCC80454.1"/>
    <property type="molecule type" value="Genomic_DNA"/>
</dbReference>
<dbReference type="AlphaFoldDB" id="A0A0P7Y5T7"/>
<keyword evidence="17" id="KW-1185">Reference proteome</keyword>
<dbReference type="Proteomes" id="UP000182800">
    <property type="component" value="Unassembled WGS sequence"/>
</dbReference>